<accession>A0ABU8SFC8</accession>
<feature type="domain" description="WxL Interacting Protein peptidoglycan binding" evidence="3">
    <location>
        <begin position="35"/>
        <end position="156"/>
    </location>
</feature>
<evidence type="ECO:0000313" key="5">
    <source>
        <dbReference type="EMBL" id="MEJ6348019.1"/>
    </source>
</evidence>
<dbReference type="InterPro" id="IPR010317">
    <property type="entry name" value="WxLIP_PGBD"/>
</dbReference>
<dbReference type="InterPro" id="IPR021759">
    <property type="entry name" value="WxLIP_HBD"/>
</dbReference>
<evidence type="ECO:0000259" key="4">
    <source>
        <dbReference type="Pfam" id="PF11797"/>
    </source>
</evidence>
<feature type="domain" description="WxL Interacting Protein host binding" evidence="4">
    <location>
        <begin position="172"/>
        <end position="309"/>
    </location>
</feature>
<evidence type="ECO:0000256" key="1">
    <source>
        <dbReference type="SAM" id="Phobius"/>
    </source>
</evidence>
<dbReference type="Pfam" id="PF11797">
    <property type="entry name" value="WxLIP_HBD"/>
    <property type="match status" value="1"/>
</dbReference>
<feature type="signal peptide" evidence="2">
    <location>
        <begin position="1"/>
        <end position="26"/>
    </location>
</feature>
<feature type="transmembrane region" description="Helical" evidence="1">
    <location>
        <begin position="321"/>
        <end position="345"/>
    </location>
</feature>
<keyword evidence="1" id="KW-0812">Transmembrane</keyword>
<comment type="caution">
    <text evidence="5">The sequence shown here is derived from an EMBL/GenBank/DDBJ whole genome shotgun (WGS) entry which is preliminary data.</text>
</comment>
<keyword evidence="6" id="KW-1185">Reference proteome</keyword>
<dbReference type="RefSeq" id="WP_339968796.1">
    <property type="nucleotide sequence ID" value="NZ_JAWMWG010000001.1"/>
</dbReference>
<protein>
    <submittedName>
        <fullName evidence="5">DUF3324 domain-containing protein</fullName>
    </submittedName>
</protein>
<sequence length="358" mass="39887">MKIKQIFLMLTLLLLSVVFSNTIVQAADESAEIPFSIEAIHPSNQLSSSRDASYLDLLISPQTSQTVSFNVGNKSSKEQHFIIELSNATTSNGLSIDYYKTDNHLIKSPKISEMISSSESTKKVSVPGNSTVKVDFKLNYPKEALEGVVLGGVAISQDPEFMQDSSGHQNNEGVGIKNRYRYALAIQLRSNEKINTTGDVRLADVKQAVDDYHPVLKTTLQNMNPAMISQVSTHSILKNQNGNVIESYDTSLGQVAPISQFDLTIPLSNGALKPGNYNISGEMTSKKSNQKWTWNKDFSINDENYKGTNEQDVNKETGVSLVFWLCLLIILLLLLLALLFIFIIWKRRKEDDEESTRD</sequence>
<dbReference type="Pfam" id="PF06030">
    <property type="entry name" value="WxLIP_PGBD"/>
    <property type="match status" value="1"/>
</dbReference>
<reference evidence="5 6" key="1">
    <citation type="submission" date="2023-10" db="EMBL/GenBank/DDBJ databases">
        <title>Holzapfeliella saturejae sp. nov. isolated from Satureja montana flowers.</title>
        <authorList>
            <person name="Alcantara C."/>
            <person name="Zuniga M."/>
            <person name="Landete J.M."/>
            <person name="Monedero V."/>
        </authorList>
    </citation>
    <scope>NUCLEOTIDE SEQUENCE [LARGE SCALE GENOMIC DNA]</scope>
    <source>
        <strain evidence="5 6">He02</strain>
    </source>
</reference>
<organism evidence="5 6">
    <name type="scientific">Holzapfeliella saturejae</name>
    <dbReference type="NCBI Taxonomy" id="3082953"/>
    <lineage>
        <taxon>Bacteria</taxon>
        <taxon>Bacillati</taxon>
        <taxon>Bacillota</taxon>
        <taxon>Bacilli</taxon>
        <taxon>Lactobacillales</taxon>
        <taxon>Lactobacillaceae</taxon>
        <taxon>Holzapfeliella</taxon>
    </lineage>
</organism>
<name>A0ABU8SFC8_9LACO</name>
<feature type="chain" id="PRO_5046355839" evidence="2">
    <location>
        <begin position="27"/>
        <end position="358"/>
    </location>
</feature>
<dbReference type="Proteomes" id="UP001377804">
    <property type="component" value="Unassembled WGS sequence"/>
</dbReference>
<evidence type="ECO:0000313" key="6">
    <source>
        <dbReference type="Proteomes" id="UP001377804"/>
    </source>
</evidence>
<evidence type="ECO:0000256" key="2">
    <source>
        <dbReference type="SAM" id="SignalP"/>
    </source>
</evidence>
<keyword evidence="2" id="KW-0732">Signal</keyword>
<gene>
    <name evidence="5" type="ORF">R4Y45_02095</name>
</gene>
<keyword evidence="1" id="KW-0472">Membrane</keyword>
<dbReference type="EMBL" id="JAWMWG010000001">
    <property type="protein sequence ID" value="MEJ6348019.1"/>
    <property type="molecule type" value="Genomic_DNA"/>
</dbReference>
<proteinExistence type="predicted"/>
<keyword evidence="1" id="KW-1133">Transmembrane helix</keyword>
<evidence type="ECO:0000259" key="3">
    <source>
        <dbReference type="Pfam" id="PF06030"/>
    </source>
</evidence>